<dbReference type="InterPro" id="IPR012337">
    <property type="entry name" value="RNaseH-like_sf"/>
</dbReference>
<evidence type="ECO:0000256" key="2">
    <source>
        <dbReference type="ARBA" id="ARBA00022801"/>
    </source>
</evidence>
<proteinExistence type="predicted"/>
<dbReference type="PANTHER" id="PTHR13620:SF104">
    <property type="entry name" value="EXONUCLEASE 3'-5' DOMAIN-CONTAINING PROTEIN 2"/>
    <property type="match status" value="1"/>
</dbReference>
<feature type="region of interest" description="Disordered" evidence="3">
    <location>
        <begin position="199"/>
        <end position="269"/>
    </location>
</feature>
<evidence type="ECO:0000256" key="1">
    <source>
        <dbReference type="ARBA" id="ARBA00022722"/>
    </source>
</evidence>
<dbReference type="Proteomes" id="UP001189429">
    <property type="component" value="Unassembled WGS sequence"/>
</dbReference>
<dbReference type="InterPro" id="IPR051132">
    <property type="entry name" value="3-5_Exonuclease_domain"/>
</dbReference>
<feature type="compositionally biased region" description="Low complexity" evidence="3">
    <location>
        <begin position="242"/>
        <end position="256"/>
    </location>
</feature>
<feature type="domain" description="3'-5' exonuclease" evidence="4">
    <location>
        <begin position="53"/>
        <end position="185"/>
    </location>
</feature>
<keyword evidence="1" id="KW-0540">Nuclease</keyword>
<keyword evidence="2" id="KW-0378">Hydrolase</keyword>
<accession>A0ABN9UBG7</accession>
<protein>
    <recommendedName>
        <fullName evidence="4">3'-5' exonuclease domain-containing protein</fullName>
    </recommendedName>
</protein>
<dbReference type="Pfam" id="PF01612">
    <property type="entry name" value="DNA_pol_A_exo1"/>
    <property type="match status" value="1"/>
</dbReference>
<dbReference type="PANTHER" id="PTHR13620">
    <property type="entry name" value="3-5 EXONUCLEASE"/>
    <property type="match status" value="1"/>
</dbReference>
<evidence type="ECO:0000259" key="4">
    <source>
        <dbReference type="Pfam" id="PF01612"/>
    </source>
</evidence>
<gene>
    <name evidence="5" type="ORF">PCOR1329_LOCUS47033</name>
</gene>
<evidence type="ECO:0000313" key="5">
    <source>
        <dbReference type="EMBL" id="CAK0856743.1"/>
    </source>
</evidence>
<name>A0ABN9UBG7_9DINO</name>
<sequence length="269" mass="30358">MYRFMNVSGQGQTERSENYHRFQGQTIVVDLADVNGETEDFPGRHWLEGITRDNKPVGWDLEWQPDRTKETDNPIALMQFADDKVALLLRTHRTRNWLPVSVMRTLLSESCKKVQVGWDGPDRQKMQSTFNFLPLGILDMSELAKVKGVAAQGLKSLSEHFGMKMKKDSRIARSNWADKELTEQQRCIRGRGRVLLLRGVPEAERPARRPARQRPGPVQEGRQPRRAGAAARLGGARRREPTTTPTSSRRGGSTTSDAWGGGCARLRTP</sequence>
<dbReference type="EMBL" id="CAUYUJ010015661">
    <property type="protein sequence ID" value="CAK0856743.1"/>
    <property type="molecule type" value="Genomic_DNA"/>
</dbReference>
<reference evidence="5" key="1">
    <citation type="submission" date="2023-10" db="EMBL/GenBank/DDBJ databases">
        <authorList>
            <person name="Chen Y."/>
            <person name="Shah S."/>
            <person name="Dougan E. K."/>
            <person name="Thang M."/>
            <person name="Chan C."/>
        </authorList>
    </citation>
    <scope>NUCLEOTIDE SEQUENCE [LARGE SCALE GENOMIC DNA]</scope>
</reference>
<feature type="compositionally biased region" description="Low complexity" evidence="3">
    <location>
        <begin position="213"/>
        <end position="234"/>
    </location>
</feature>
<keyword evidence="6" id="KW-1185">Reference proteome</keyword>
<dbReference type="InterPro" id="IPR002562">
    <property type="entry name" value="3'-5'_exonuclease_dom"/>
</dbReference>
<dbReference type="SUPFAM" id="SSF53098">
    <property type="entry name" value="Ribonuclease H-like"/>
    <property type="match status" value="1"/>
</dbReference>
<dbReference type="Gene3D" id="3.30.420.10">
    <property type="entry name" value="Ribonuclease H-like superfamily/Ribonuclease H"/>
    <property type="match status" value="1"/>
</dbReference>
<evidence type="ECO:0000256" key="3">
    <source>
        <dbReference type="SAM" id="MobiDB-lite"/>
    </source>
</evidence>
<dbReference type="InterPro" id="IPR036397">
    <property type="entry name" value="RNaseH_sf"/>
</dbReference>
<evidence type="ECO:0000313" key="6">
    <source>
        <dbReference type="Proteomes" id="UP001189429"/>
    </source>
</evidence>
<comment type="caution">
    <text evidence="5">The sequence shown here is derived from an EMBL/GenBank/DDBJ whole genome shotgun (WGS) entry which is preliminary data.</text>
</comment>
<organism evidence="5 6">
    <name type="scientific">Prorocentrum cordatum</name>
    <dbReference type="NCBI Taxonomy" id="2364126"/>
    <lineage>
        <taxon>Eukaryota</taxon>
        <taxon>Sar</taxon>
        <taxon>Alveolata</taxon>
        <taxon>Dinophyceae</taxon>
        <taxon>Prorocentrales</taxon>
        <taxon>Prorocentraceae</taxon>
        <taxon>Prorocentrum</taxon>
    </lineage>
</organism>